<evidence type="ECO:0000256" key="2">
    <source>
        <dbReference type="SAM" id="Phobius"/>
    </source>
</evidence>
<feature type="compositionally biased region" description="Polar residues" evidence="1">
    <location>
        <begin position="451"/>
        <end position="463"/>
    </location>
</feature>
<accession>A0ABQ9ERM2</accession>
<evidence type="ECO:0000313" key="3">
    <source>
        <dbReference type="EMBL" id="KAJ8306060.1"/>
    </source>
</evidence>
<feature type="compositionally biased region" description="Basic and acidic residues" evidence="1">
    <location>
        <begin position="256"/>
        <end position="266"/>
    </location>
</feature>
<feature type="compositionally biased region" description="Basic and acidic residues" evidence="1">
    <location>
        <begin position="115"/>
        <end position="128"/>
    </location>
</feature>
<dbReference type="PANTHER" id="PTHR21616:SF2">
    <property type="entry name" value="CENTROSOME AND SPINDLE POLE-ASSOCIATED PROTEIN 1"/>
    <property type="match status" value="1"/>
</dbReference>
<keyword evidence="2" id="KW-0812">Transmembrane</keyword>
<proteinExistence type="predicted"/>
<feature type="region of interest" description="Disordered" evidence="1">
    <location>
        <begin position="62"/>
        <end position="128"/>
    </location>
</feature>
<feature type="region of interest" description="Disordered" evidence="1">
    <location>
        <begin position="163"/>
        <end position="266"/>
    </location>
</feature>
<name>A0ABQ9ERM2_TEGGR</name>
<protein>
    <recommendedName>
        <fullName evidence="5">Centrosome and spindle pole-associated protein 1</fullName>
    </recommendedName>
</protein>
<comment type="caution">
    <text evidence="3">The sequence shown here is derived from an EMBL/GenBank/DDBJ whole genome shotgun (WGS) entry which is preliminary data.</text>
</comment>
<evidence type="ECO:0000256" key="1">
    <source>
        <dbReference type="SAM" id="MobiDB-lite"/>
    </source>
</evidence>
<feature type="compositionally biased region" description="Basic and acidic residues" evidence="1">
    <location>
        <begin position="279"/>
        <end position="371"/>
    </location>
</feature>
<feature type="compositionally biased region" description="Polar residues" evidence="1">
    <location>
        <begin position="428"/>
        <end position="440"/>
    </location>
</feature>
<keyword evidence="2" id="KW-0472">Membrane</keyword>
<dbReference type="PANTHER" id="PTHR21616">
    <property type="entry name" value="CENTROSOME SPINDLE POLE ASSOCIATED PROTEIN"/>
    <property type="match status" value="1"/>
</dbReference>
<feature type="region of interest" description="Disordered" evidence="1">
    <location>
        <begin position="279"/>
        <end position="548"/>
    </location>
</feature>
<dbReference type="EMBL" id="JARBDR010000813">
    <property type="protein sequence ID" value="KAJ8306060.1"/>
    <property type="molecule type" value="Genomic_DNA"/>
</dbReference>
<feature type="compositionally biased region" description="Basic and acidic residues" evidence="1">
    <location>
        <begin position="505"/>
        <end position="516"/>
    </location>
</feature>
<feature type="compositionally biased region" description="Basic and acidic residues" evidence="1">
    <location>
        <begin position="464"/>
        <end position="497"/>
    </location>
</feature>
<evidence type="ECO:0008006" key="5">
    <source>
        <dbReference type="Google" id="ProtNLM"/>
    </source>
</evidence>
<feature type="region of interest" description="Disordered" evidence="1">
    <location>
        <begin position="135"/>
        <end position="154"/>
    </location>
</feature>
<dbReference type="Proteomes" id="UP001217089">
    <property type="component" value="Unassembled WGS sequence"/>
</dbReference>
<feature type="compositionally biased region" description="Polar residues" evidence="1">
    <location>
        <begin position="518"/>
        <end position="538"/>
    </location>
</feature>
<feature type="transmembrane region" description="Helical" evidence="2">
    <location>
        <begin position="12"/>
        <end position="29"/>
    </location>
</feature>
<evidence type="ECO:0000313" key="4">
    <source>
        <dbReference type="Proteomes" id="UP001217089"/>
    </source>
</evidence>
<keyword evidence="4" id="KW-1185">Reference proteome</keyword>
<organism evidence="3 4">
    <name type="scientific">Tegillarca granosa</name>
    <name type="common">Malaysian cockle</name>
    <name type="synonym">Anadara granosa</name>
    <dbReference type="NCBI Taxonomy" id="220873"/>
    <lineage>
        <taxon>Eukaryota</taxon>
        <taxon>Metazoa</taxon>
        <taxon>Spiralia</taxon>
        <taxon>Lophotrochozoa</taxon>
        <taxon>Mollusca</taxon>
        <taxon>Bivalvia</taxon>
        <taxon>Autobranchia</taxon>
        <taxon>Pteriomorphia</taxon>
        <taxon>Arcoida</taxon>
        <taxon>Arcoidea</taxon>
        <taxon>Arcidae</taxon>
        <taxon>Tegillarca</taxon>
    </lineage>
</organism>
<gene>
    <name evidence="3" type="ORF">KUTeg_016605</name>
</gene>
<sequence length="548" mass="63880">MKKIPLESFIEIYFVFDVTVFYYIVLFYFRTYVTGSLGQIAGNTSIDDAYFKLGIENPLDPHGGGGGAVPPLQFGGDDYGGRRSPRPRVQFVDTPRKGRDRSRERISPYMFPSDDDNRSRSRQDSKDYQAELERQILENKEKKRREKEEKERYERKIEEEMKTYNPYGKGGGGAPIRDNSGAPIADLRQMHLENIDPNRSSRRSPPPVRYRESPRYQPPGSTRDDLIHTPPPQQNVLGEQTHARGGHGIFGQPMTDAEKYQADKYKEDLKNQIEEKRLQAQREREQQRIEEEKENRRIEEQRKRIEQEYEEEQRKKREKEEEARRKNDEMRRQAEERKKEAERKKRDEQDRRNIEKRDDVERERILSERQRTSSASVGEKLDEQQRNITSPPVPALRTKDQPSPTVSATTRPQTRSPPIPSLHKKGQPSVSRQGTLNNSYIDDPRDPIPGPSQQLSDRPNSSDVLKELAQMRKQLQSERRRVENALETQRNEPEVFDPRMVARPPPRDIDVFERAKQGTGSVPQRAQTSDHANPSNIHAFNELKYKGN</sequence>
<reference evidence="3 4" key="1">
    <citation type="submission" date="2022-12" db="EMBL/GenBank/DDBJ databases">
        <title>Chromosome-level genome of Tegillarca granosa.</title>
        <authorList>
            <person name="Kim J."/>
        </authorList>
    </citation>
    <scope>NUCLEOTIDE SEQUENCE [LARGE SCALE GENOMIC DNA]</scope>
    <source>
        <strain evidence="3">Teg-2019</strain>
        <tissue evidence="3">Adductor muscle</tissue>
    </source>
</reference>
<feature type="compositionally biased region" description="Polar residues" evidence="1">
    <location>
        <begin position="401"/>
        <end position="414"/>
    </location>
</feature>
<keyword evidence="2" id="KW-1133">Transmembrane helix</keyword>
<feature type="compositionally biased region" description="Basic and acidic residues" evidence="1">
    <location>
        <begin position="94"/>
        <end position="106"/>
    </location>
</feature>
<dbReference type="InterPro" id="IPR026708">
    <property type="entry name" value="CSPP1"/>
</dbReference>